<dbReference type="SUPFAM" id="SSF46785">
    <property type="entry name" value="Winged helix' DNA-binding domain"/>
    <property type="match status" value="1"/>
</dbReference>
<dbReference type="InterPro" id="IPR036388">
    <property type="entry name" value="WH-like_DNA-bd_sf"/>
</dbReference>
<dbReference type="Gene3D" id="1.20.120.530">
    <property type="entry name" value="GntR ligand-binding domain-like"/>
    <property type="match status" value="1"/>
</dbReference>
<evidence type="ECO:0000259" key="4">
    <source>
        <dbReference type="PROSITE" id="PS50949"/>
    </source>
</evidence>
<feature type="domain" description="HTH gntR-type" evidence="4">
    <location>
        <begin position="8"/>
        <end position="75"/>
    </location>
</feature>
<dbReference type="SMART" id="SM00345">
    <property type="entry name" value="HTH_GNTR"/>
    <property type="match status" value="1"/>
</dbReference>
<protein>
    <submittedName>
        <fullName evidence="5">GntR family transcriptional regulator</fullName>
    </submittedName>
</protein>
<dbReference type="Gene3D" id="1.10.10.10">
    <property type="entry name" value="Winged helix-like DNA-binding domain superfamily/Winged helix DNA-binding domain"/>
    <property type="match status" value="1"/>
</dbReference>
<evidence type="ECO:0000313" key="6">
    <source>
        <dbReference type="Proteomes" id="UP001579974"/>
    </source>
</evidence>
<evidence type="ECO:0000256" key="1">
    <source>
        <dbReference type="ARBA" id="ARBA00023015"/>
    </source>
</evidence>
<evidence type="ECO:0000256" key="3">
    <source>
        <dbReference type="ARBA" id="ARBA00023163"/>
    </source>
</evidence>
<reference evidence="5 6" key="1">
    <citation type="journal article" date="2024" name="Int. J. Mol. Sci.">
        <title>Exploration of Alicyclobacillus spp. Genome in Search of Antibiotic Resistance.</title>
        <authorList>
            <person name="Bucka-Kolendo J."/>
            <person name="Kiousi D.E."/>
            <person name="Dekowska A."/>
            <person name="Mikolajczuk-Szczyrba A."/>
            <person name="Karadedos D.M."/>
            <person name="Michael P."/>
            <person name="Galanis A."/>
            <person name="Sokolowska B."/>
        </authorList>
    </citation>
    <scope>NUCLEOTIDE SEQUENCE [LARGE SCALE GENOMIC DNA]</scope>
    <source>
        <strain evidence="5 6">KKP 3000</strain>
    </source>
</reference>
<dbReference type="PANTHER" id="PTHR43537">
    <property type="entry name" value="TRANSCRIPTIONAL REGULATOR, GNTR FAMILY"/>
    <property type="match status" value="1"/>
</dbReference>
<dbReference type="InterPro" id="IPR036390">
    <property type="entry name" value="WH_DNA-bd_sf"/>
</dbReference>
<name>A0ABV5AI54_9BACL</name>
<dbReference type="PANTHER" id="PTHR43537:SF24">
    <property type="entry name" value="GLUCONATE OPERON TRANSCRIPTIONAL REPRESSOR"/>
    <property type="match status" value="1"/>
</dbReference>
<organism evidence="5 6">
    <name type="scientific">Alicyclobacillus fastidiosus</name>
    <dbReference type="NCBI Taxonomy" id="392011"/>
    <lineage>
        <taxon>Bacteria</taxon>
        <taxon>Bacillati</taxon>
        <taxon>Bacillota</taxon>
        <taxon>Bacilli</taxon>
        <taxon>Bacillales</taxon>
        <taxon>Alicyclobacillaceae</taxon>
        <taxon>Alicyclobacillus</taxon>
    </lineage>
</organism>
<gene>
    <name evidence="5" type="ORF">KKP3000_000743</name>
</gene>
<keyword evidence="2" id="KW-0238">DNA-binding</keyword>
<dbReference type="EMBL" id="JBDXSU010000015">
    <property type="protein sequence ID" value="MFB5191953.1"/>
    <property type="molecule type" value="Genomic_DNA"/>
</dbReference>
<dbReference type="InterPro" id="IPR008920">
    <property type="entry name" value="TF_FadR/GntR_C"/>
</dbReference>
<dbReference type="InterPro" id="IPR000524">
    <property type="entry name" value="Tscrpt_reg_HTH_GntR"/>
</dbReference>
<dbReference type="Proteomes" id="UP001579974">
    <property type="component" value="Unassembled WGS sequence"/>
</dbReference>
<proteinExistence type="predicted"/>
<dbReference type="CDD" id="cd07377">
    <property type="entry name" value="WHTH_GntR"/>
    <property type="match status" value="1"/>
</dbReference>
<evidence type="ECO:0000256" key="2">
    <source>
        <dbReference type="ARBA" id="ARBA00023125"/>
    </source>
</evidence>
<evidence type="ECO:0000313" key="5">
    <source>
        <dbReference type="EMBL" id="MFB5191953.1"/>
    </source>
</evidence>
<keyword evidence="1" id="KW-0805">Transcription regulation</keyword>
<comment type="caution">
    <text evidence="5">The sequence shown here is derived from an EMBL/GenBank/DDBJ whole genome shotgun (WGS) entry which is preliminary data.</text>
</comment>
<accession>A0ABV5AI54</accession>
<dbReference type="RefSeq" id="WP_275475064.1">
    <property type="nucleotide sequence ID" value="NZ_CP162940.1"/>
</dbReference>
<keyword evidence="6" id="KW-1185">Reference proteome</keyword>
<dbReference type="PROSITE" id="PS50949">
    <property type="entry name" value="HTH_GNTR"/>
    <property type="match status" value="1"/>
</dbReference>
<dbReference type="Pfam" id="PF00392">
    <property type="entry name" value="GntR"/>
    <property type="match status" value="1"/>
</dbReference>
<dbReference type="SMART" id="SM00895">
    <property type="entry name" value="FCD"/>
    <property type="match status" value="1"/>
</dbReference>
<dbReference type="SUPFAM" id="SSF48008">
    <property type="entry name" value="GntR ligand-binding domain-like"/>
    <property type="match status" value="1"/>
</dbReference>
<dbReference type="Pfam" id="PF07729">
    <property type="entry name" value="FCD"/>
    <property type="match status" value="1"/>
</dbReference>
<dbReference type="InterPro" id="IPR011711">
    <property type="entry name" value="GntR_C"/>
</dbReference>
<keyword evidence="3" id="KW-0804">Transcription</keyword>
<sequence>MDRLIETSILTDQVYQVLRKEIIGGKFVPGTKLDINALASDFKVSRSPVKDAITQLVHDGLIEILPRKGTYVTQLKLEDFMELLDVRLMVESWAAKKAMAAISDKDLENWHHALVQMNSLVEQKPFPFEQYAEYDITFHRLLVQYADNSRCLKLYDSLNAPVALARVVYHYSYESSIKRHDDHKRMYQALLHKDLPALLTALDHHIRSIQEEATERWSQVFPPTAQTER</sequence>